<organism evidence="1 2">
    <name type="scientific">Candidatus Borkfalkia ceftriaxoniphila</name>
    <dbReference type="NCBI Taxonomy" id="2508949"/>
    <lineage>
        <taxon>Bacteria</taxon>
        <taxon>Bacillati</taxon>
        <taxon>Bacillota</taxon>
        <taxon>Clostridia</taxon>
        <taxon>Christensenellales</taxon>
        <taxon>Christensenellaceae</taxon>
        <taxon>Candidatus Borkfalkia</taxon>
    </lineage>
</organism>
<reference evidence="1 2" key="1">
    <citation type="journal article" date="2019" name="Gut">
        <title>Antibiotics-induced monodominance of a novel gut bacterial order.</title>
        <authorList>
            <person name="Hildebrand F."/>
            <person name="Moitinho-Silva L."/>
            <person name="Blasche S."/>
            <person name="Jahn M.T."/>
            <person name="Gossmann T.I."/>
            <person name="Heuerta-Cepas J."/>
            <person name="Hercog R."/>
            <person name="Luetge M."/>
            <person name="Bahram M."/>
            <person name="Pryszlak A."/>
            <person name="Alves R.J."/>
            <person name="Waszak S.M."/>
            <person name="Zhu A."/>
            <person name="Ye L."/>
            <person name="Costea P.I."/>
            <person name="Aalvink S."/>
            <person name="Belzer C."/>
            <person name="Forslund S.K."/>
            <person name="Sunagawa S."/>
            <person name="Hentschel U."/>
            <person name="Merten C."/>
            <person name="Patil K.R."/>
            <person name="Benes V."/>
            <person name="Bork P."/>
        </authorList>
    </citation>
    <scope>NUCLEOTIDE SEQUENCE [LARGE SCALE GENOMIC DNA]</scope>
    <source>
        <strain evidence="1 2">HDS1380</strain>
    </source>
</reference>
<name>A0A4Q2K6X8_9FIRM</name>
<protein>
    <submittedName>
        <fullName evidence="1">Uncharacterized protein</fullName>
    </submittedName>
</protein>
<dbReference type="AlphaFoldDB" id="A0A4Q2K6X8"/>
<dbReference type="OrthoDB" id="9984683at2"/>
<comment type="caution">
    <text evidence="1">The sequence shown here is derived from an EMBL/GenBank/DDBJ whole genome shotgun (WGS) entry which is preliminary data.</text>
</comment>
<evidence type="ECO:0000313" key="2">
    <source>
        <dbReference type="Proteomes" id="UP000291269"/>
    </source>
</evidence>
<dbReference type="Proteomes" id="UP000291269">
    <property type="component" value="Unassembled WGS sequence"/>
</dbReference>
<proteinExistence type="predicted"/>
<sequence>MKKNSKARFNNMALYKAMDNFYDDPQAQILCCKAGVQNCPAEDTRYYGVFLTNCKDNEIKIDIKRFEKILGLPKNVSAVIKERTGHYFVPAKKDYYDYNCNIFFEVIAKIKKDWKEEYKPLIDKAIKDIPDAEYRFEDMCGILEPNEAVTNSMILQAKAQAKVQARRNRLYLSLYAQFFHQMVSQIEAITVSVLTNNGYEGDRFDRNVFYAFKGANQSKIKELNGFMEYDTLYAIWHFIKHNSKSTYDTLLEIAPEILVKDATNNEKLLNYKQGDLAIYYINFTNELIEKLLNRVQTFFVEYCKIVFGENYDEAQWNYSKFFLSKVNDEIEMLQNPLGLPDWI</sequence>
<keyword evidence="2" id="KW-1185">Reference proteome</keyword>
<evidence type="ECO:0000313" key="1">
    <source>
        <dbReference type="EMBL" id="RXZ57891.1"/>
    </source>
</evidence>
<dbReference type="RefSeq" id="WP_129227277.1">
    <property type="nucleotide sequence ID" value="NZ_SDOZ01000005.1"/>
</dbReference>
<gene>
    <name evidence="1" type="ORF">ESZ91_11090</name>
</gene>
<accession>A0A4Q2K6X8</accession>
<dbReference type="EMBL" id="SDOZ01000005">
    <property type="protein sequence ID" value="RXZ57891.1"/>
    <property type="molecule type" value="Genomic_DNA"/>
</dbReference>